<keyword evidence="4 6" id="KW-0663">Pyridoxal phosphate</keyword>
<evidence type="ECO:0000313" key="9">
    <source>
        <dbReference type="Proteomes" id="UP000197290"/>
    </source>
</evidence>
<accession>A0A245ZF64</accession>
<dbReference type="InterPro" id="IPR015890">
    <property type="entry name" value="Chorismate_C"/>
</dbReference>
<dbReference type="GO" id="GO:0000162">
    <property type="term" value="P:L-tryptophan biosynthetic process"/>
    <property type="evidence" value="ECO:0007669"/>
    <property type="project" value="TreeGrafter"/>
</dbReference>
<dbReference type="Gene3D" id="3.20.10.10">
    <property type="entry name" value="D-amino Acid Aminotransferase, subunit A, domain 2"/>
    <property type="match status" value="1"/>
</dbReference>
<dbReference type="RefSeq" id="WP_245829509.1">
    <property type="nucleotide sequence ID" value="NZ_NBBI01000006.1"/>
</dbReference>
<dbReference type="GO" id="GO:0009396">
    <property type="term" value="P:folic acid-containing compound biosynthetic process"/>
    <property type="evidence" value="ECO:0007669"/>
    <property type="project" value="InterPro"/>
</dbReference>
<gene>
    <name evidence="8" type="primary">pabB</name>
    <name evidence="8" type="ORF">SPDO_27830</name>
</gene>
<dbReference type="InterPro" id="IPR043131">
    <property type="entry name" value="BCAT-like_N"/>
</dbReference>
<protein>
    <recommendedName>
        <fullName evidence="3">Probable branched-chain-amino-acid aminotransferase</fullName>
    </recommendedName>
</protein>
<dbReference type="PANTHER" id="PTHR11236:SF50">
    <property type="entry name" value="AMINODEOXYCHORISMATE SYNTHASE COMPONENT 1"/>
    <property type="match status" value="1"/>
</dbReference>
<sequence length="594" mass="62750">MAVRMPLAGPFVLLDDARADGAPARLYQHPSAIISASCLAEVPPALARLRAAVADGCHAAGFLAYEAGAAFEPQARAHNTSPTPLLWFGLFDRCHHVPAVPALLPDPAGAWVGAPEPGVSREHYDATLHQVLDLIAAGDIYQANLTFRATARFLGDPLALYAAVRQRAGAGWGAIVATGADTFLSFSPELFFSLQGDALRCRPMKGTARRDADPARDAASAGALATDEKQRAENLMIVDLMRNDLSRVATPGSVKVPELFAVEAYPTVHQMTSTVTATLRPDAEALDVLAALFPCGSITGAPKVRAMQVIGTVEQAPRGIYTGAIGHLAPGGDAQFNVAIRTLHIAAGSDTATLGLGGGIVADSRADSEWDEALAKGAFLTHGQRDPDLIETMRFDPEAGILLIERHLARMKASAAAFGYSFDRHGARNELQAATFRLRKPARIRLLASRNGRLAIESAPAPVAATQPFRVALAPLPVASSDFRLQHKTSDRAFYDDARKLGGADEVVFVDADGCLTEGSFTNVFVERDGRLLTPPLARGLLPGVLRAELIDSGRAIERDLSPADLTGGFLLGNALRGLFPAVVAVAKDEAAPL</sequence>
<evidence type="ECO:0000259" key="7">
    <source>
        <dbReference type="Pfam" id="PF00425"/>
    </source>
</evidence>
<feature type="domain" description="Chorismate-utilising enzyme C-terminal" evidence="7">
    <location>
        <begin position="121"/>
        <end position="376"/>
    </location>
</feature>
<dbReference type="AlphaFoldDB" id="A0A245ZF64"/>
<dbReference type="Pfam" id="PF01063">
    <property type="entry name" value="Aminotran_4"/>
    <property type="match status" value="1"/>
</dbReference>
<dbReference type="InterPro" id="IPR043132">
    <property type="entry name" value="BCAT-like_C"/>
</dbReference>
<reference evidence="8 9" key="1">
    <citation type="submission" date="2017-03" db="EMBL/GenBank/DDBJ databases">
        <title>Genome sequence of Sphingomonas dokdonensis DSM 21029.</title>
        <authorList>
            <person name="Poehlein A."/>
            <person name="Wuebbeler J.H."/>
            <person name="Steinbuechel A."/>
            <person name="Daniel R."/>
        </authorList>
    </citation>
    <scope>NUCLEOTIDE SEQUENCE [LARGE SCALE GENOMIC DNA]</scope>
    <source>
        <strain evidence="8 9">DSM 21029</strain>
    </source>
</reference>
<keyword evidence="8" id="KW-0808">Transferase</keyword>
<dbReference type="InterPro" id="IPR036038">
    <property type="entry name" value="Aminotransferase-like"/>
</dbReference>
<dbReference type="PRINTS" id="PR00095">
    <property type="entry name" value="ANTSNTHASEI"/>
</dbReference>
<dbReference type="PANTHER" id="PTHR11236">
    <property type="entry name" value="AMINOBENZOATE/ANTHRANILATE SYNTHASE"/>
    <property type="match status" value="1"/>
</dbReference>
<dbReference type="Gene3D" id="3.60.120.10">
    <property type="entry name" value="Anthranilate synthase"/>
    <property type="match status" value="1"/>
</dbReference>
<evidence type="ECO:0000313" key="8">
    <source>
        <dbReference type="EMBL" id="OWK28381.1"/>
    </source>
</evidence>
<evidence type="ECO:0000256" key="2">
    <source>
        <dbReference type="ARBA" id="ARBA00009320"/>
    </source>
</evidence>
<organism evidence="8 9">
    <name type="scientific">Sphingomonas dokdonensis</name>
    <dbReference type="NCBI Taxonomy" id="344880"/>
    <lineage>
        <taxon>Bacteria</taxon>
        <taxon>Pseudomonadati</taxon>
        <taxon>Pseudomonadota</taxon>
        <taxon>Alphaproteobacteria</taxon>
        <taxon>Sphingomonadales</taxon>
        <taxon>Sphingomonadaceae</taxon>
        <taxon>Sphingomonas</taxon>
    </lineage>
</organism>
<dbReference type="EMBL" id="NBBI01000006">
    <property type="protein sequence ID" value="OWK28381.1"/>
    <property type="molecule type" value="Genomic_DNA"/>
</dbReference>
<dbReference type="InterPro" id="IPR005801">
    <property type="entry name" value="ADC_synthase"/>
</dbReference>
<dbReference type="InterPro" id="IPR005802">
    <property type="entry name" value="ADC_synth_comp_1"/>
</dbReference>
<dbReference type="Pfam" id="PF00425">
    <property type="entry name" value="Chorismate_bind"/>
    <property type="match status" value="1"/>
</dbReference>
<evidence type="ECO:0000256" key="5">
    <source>
        <dbReference type="RuleBase" id="RU004106"/>
    </source>
</evidence>
<dbReference type="Proteomes" id="UP000197290">
    <property type="component" value="Unassembled WGS sequence"/>
</dbReference>
<dbReference type="InterPro" id="IPR019999">
    <property type="entry name" value="Anth_synth_I-like"/>
</dbReference>
<name>A0A245ZF64_9SPHN</name>
<proteinExistence type="inferred from homology"/>
<dbReference type="SUPFAM" id="SSF56322">
    <property type="entry name" value="ADC synthase"/>
    <property type="match status" value="1"/>
</dbReference>
<comment type="similarity">
    <text evidence="2 5">Belongs to the class-IV pyridoxal-phosphate-dependent aminotransferase family.</text>
</comment>
<evidence type="ECO:0000256" key="1">
    <source>
        <dbReference type="ARBA" id="ARBA00001933"/>
    </source>
</evidence>
<evidence type="ECO:0000256" key="3">
    <source>
        <dbReference type="ARBA" id="ARBA00014472"/>
    </source>
</evidence>
<comment type="caution">
    <text evidence="8">The sequence shown here is derived from an EMBL/GenBank/DDBJ whole genome shotgun (WGS) entry which is preliminary data.</text>
</comment>
<dbReference type="SUPFAM" id="SSF56752">
    <property type="entry name" value="D-aminoacid aminotransferase-like PLP-dependent enzymes"/>
    <property type="match status" value="1"/>
</dbReference>
<keyword evidence="8" id="KW-0032">Aminotransferase</keyword>
<evidence type="ECO:0000256" key="6">
    <source>
        <dbReference type="RuleBase" id="RU004516"/>
    </source>
</evidence>
<comment type="cofactor">
    <cofactor evidence="1 6">
        <name>pyridoxal 5'-phosphate</name>
        <dbReference type="ChEBI" id="CHEBI:597326"/>
    </cofactor>
</comment>
<dbReference type="InterPro" id="IPR001544">
    <property type="entry name" value="Aminotrans_IV"/>
</dbReference>
<dbReference type="GO" id="GO:0046820">
    <property type="term" value="F:4-amino-4-deoxychorismate synthase activity"/>
    <property type="evidence" value="ECO:0007669"/>
    <property type="project" value="TreeGrafter"/>
</dbReference>
<keyword evidence="9" id="KW-1185">Reference proteome</keyword>
<evidence type="ECO:0000256" key="4">
    <source>
        <dbReference type="ARBA" id="ARBA00022898"/>
    </source>
</evidence>
<dbReference type="InterPro" id="IPR018300">
    <property type="entry name" value="Aminotrans_IV_CS"/>
</dbReference>
<dbReference type="NCBIfam" id="TIGR00553">
    <property type="entry name" value="pabB"/>
    <property type="match status" value="1"/>
</dbReference>
<dbReference type="Gene3D" id="3.30.470.10">
    <property type="match status" value="1"/>
</dbReference>
<dbReference type="PROSITE" id="PS00770">
    <property type="entry name" value="AA_TRANSFER_CLASS_4"/>
    <property type="match status" value="1"/>
</dbReference>